<dbReference type="STRING" id="1121476.SAMN02745751_01218"/>
<sequence>MCGLDRDRKEFFNNIAETWDKISEPDDSIMNRIFDYASIEQSSKVLDVGTASKLTEKMSCNGKLLIAHSMGRDQLNNIHTRKGRAVSRDMLEAVGYYKDFETFIEEEVKQQVKCGQSEDFKEGVTAFIEKRKDIAFEKKRFCVFAKEYRIE</sequence>
<organism evidence="1 2">
    <name type="scientific">Dethiosulfatibacter aminovorans DSM 17477</name>
    <dbReference type="NCBI Taxonomy" id="1121476"/>
    <lineage>
        <taxon>Bacteria</taxon>
        <taxon>Bacillati</taxon>
        <taxon>Bacillota</taxon>
        <taxon>Tissierellia</taxon>
        <taxon>Dethiosulfatibacter</taxon>
    </lineage>
</organism>
<dbReference type="InterPro" id="IPR014748">
    <property type="entry name" value="Enoyl-CoA_hydra_C"/>
</dbReference>
<proteinExistence type="predicted"/>
<name>A0A1M6EJM2_9FIRM</name>
<dbReference type="AlphaFoldDB" id="A0A1M6EJM2"/>
<protein>
    <submittedName>
        <fullName evidence="1">Uncharacterized protein</fullName>
    </submittedName>
</protein>
<evidence type="ECO:0000313" key="2">
    <source>
        <dbReference type="Proteomes" id="UP000184052"/>
    </source>
</evidence>
<evidence type="ECO:0000313" key="1">
    <source>
        <dbReference type="EMBL" id="SHI85683.1"/>
    </source>
</evidence>
<keyword evidence="2" id="KW-1185">Reference proteome</keyword>
<dbReference type="Proteomes" id="UP000184052">
    <property type="component" value="Unassembled WGS sequence"/>
</dbReference>
<accession>A0A1M6EJM2</accession>
<dbReference type="Gene3D" id="1.10.12.10">
    <property type="entry name" value="Lyase 2-enoyl-coa Hydratase, Chain A, domain 2"/>
    <property type="match status" value="1"/>
</dbReference>
<reference evidence="1 2" key="1">
    <citation type="submission" date="2016-11" db="EMBL/GenBank/DDBJ databases">
        <authorList>
            <person name="Jaros S."/>
            <person name="Januszkiewicz K."/>
            <person name="Wedrychowicz H."/>
        </authorList>
    </citation>
    <scope>NUCLEOTIDE SEQUENCE [LARGE SCALE GENOMIC DNA]</scope>
    <source>
        <strain evidence="1 2">DSM 17477</strain>
    </source>
</reference>
<dbReference type="EMBL" id="FQZL01000007">
    <property type="protein sequence ID" value="SHI85683.1"/>
    <property type="molecule type" value="Genomic_DNA"/>
</dbReference>
<gene>
    <name evidence="1" type="ORF">SAMN02745751_01218</name>
</gene>